<dbReference type="SMART" id="SM00642">
    <property type="entry name" value="Aamy"/>
    <property type="match status" value="1"/>
</dbReference>
<organism evidence="6 7">
    <name type="scientific">Flavobacterium arcticum</name>
    <dbReference type="NCBI Taxonomy" id="1784713"/>
    <lineage>
        <taxon>Bacteria</taxon>
        <taxon>Pseudomonadati</taxon>
        <taxon>Bacteroidota</taxon>
        <taxon>Flavobacteriia</taxon>
        <taxon>Flavobacteriales</taxon>
        <taxon>Flavobacteriaceae</taxon>
        <taxon>Flavobacterium</taxon>
    </lineage>
</organism>
<evidence type="ECO:0000313" key="6">
    <source>
        <dbReference type="EMBL" id="AXG74134.1"/>
    </source>
</evidence>
<dbReference type="InterPro" id="IPR026444">
    <property type="entry name" value="Secre_tail"/>
</dbReference>
<dbReference type="Pfam" id="PF00128">
    <property type="entry name" value="Alpha-amylase"/>
    <property type="match status" value="1"/>
</dbReference>
<dbReference type="Gene3D" id="2.60.40.10">
    <property type="entry name" value="Immunoglobulins"/>
    <property type="match status" value="2"/>
</dbReference>
<keyword evidence="7" id="KW-1185">Reference proteome</keyword>
<dbReference type="Pfam" id="PF00801">
    <property type="entry name" value="PKD"/>
    <property type="match status" value="1"/>
</dbReference>
<evidence type="ECO:0000256" key="4">
    <source>
        <dbReference type="SAM" id="SignalP"/>
    </source>
</evidence>
<evidence type="ECO:0000313" key="7">
    <source>
        <dbReference type="Proteomes" id="UP000253951"/>
    </source>
</evidence>
<accession>A0A345HC24</accession>
<proteinExistence type="inferred from homology"/>
<dbReference type="InterPro" id="IPR017853">
    <property type="entry name" value="GH"/>
</dbReference>
<dbReference type="RefSeq" id="WP_114677892.1">
    <property type="nucleotide sequence ID" value="NZ_CP031188.1"/>
</dbReference>
<dbReference type="SUPFAM" id="SSF81296">
    <property type="entry name" value="E set domains"/>
    <property type="match status" value="1"/>
</dbReference>
<dbReference type="PANTHER" id="PTHR10357">
    <property type="entry name" value="ALPHA-AMYLASE FAMILY MEMBER"/>
    <property type="match status" value="1"/>
</dbReference>
<sequence>MKHLFKIKTHLFTIALITVALCSKLSAQDINVQFIVNMNYQAELGNFNPATQSVDVAGTFNDWGATPTVLTDADTDGIYITTVTLPVGSTIQFKTRIDGQWDGTEEFTDGGPNRIYTVDPNGIVEYWYNDALPPDLLYVAIATSAPVVQPNEVVQFTDQSLGNPVSWSWSFSGGVPETSEAQNPIVTYTETGSHNVTLTITNEDNETATTTFENFIRVDAMETQWWNDRVFYEVFVRSFKDSDGDGNGDLQGLIDQLDYLNDGNPDTTTDLGITGIWLMPIQQSPSYHGYDVTDYMAVEDDYGNNTIFAEFMEAAHARGIKVIIDLVMNHTSSEHPWFIESKTPSSDKRDWYIWEDEPGTPGPFSNNAWYAHNGYYYYGAFWDGMPDLNFNNPDIHEAFEDIAEFWLADMDVDGFRLDAVKFLYENNTTAQNTPETIAYWQEFRAFYKSVKPEAFAVGEAWDISQIASEYVNNDGLDYCFEFDTSFDILDALNNGNATTLENQLVLNMQSYPFLQFGSFLTNHDTDRTMSVFENDIPKAKAAATLLLTLPGIPYIYYGEEIGMTGVKPDPDIRTPMQWNNNTNAGFTTGSPWHSVNTDYTTKNVAAQQADDNSLWNHYRSLISIRNNENALKRGNYRPVTSTSASILSFMRQYEDENIIVVANVGYTTQDVTLSLPYAELIPGNHVLDEMLGGNPEQVTVGPTGGFAELTITVPAKGVYVYKMDNALITDSVYLAKTVLYPNPTTNQFTITTATNKVMLYTLTGQLVKTYSAQSSNYKYDVNGLDSGIYLVKIIDTNNNESTVKLAIQ</sequence>
<reference evidence="6 7" key="1">
    <citation type="submission" date="2018-07" db="EMBL/GenBank/DDBJ databases">
        <title>Complete genome sequence of Flavobacterium arcticum type strain SM1502T.</title>
        <authorList>
            <person name="Li Y."/>
            <person name="Li D.-D."/>
        </authorList>
    </citation>
    <scope>NUCLEOTIDE SEQUENCE [LARGE SCALE GENOMIC DNA]</scope>
    <source>
        <strain evidence="6 7">SM1502</strain>
    </source>
</reference>
<dbReference type="Gene3D" id="3.90.400.10">
    <property type="entry name" value="Oligo-1,6-glucosidase, Domain 2"/>
    <property type="match status" value="1"/>
</dbReference>
<dbReference type="InterPro" id="IPR032091">
    <property type="entry name" value="Malt_amylase-like_C"/>
</dbReference>
<dbReference type="InterPro" id="IPR035986">
    <property type="entry name" value="PKD_dom_sf"/>
</dbReference>
<dbReference type="SUPFAM" id="SSF49299">
    <property type="entry name" value="PKD domain"/>
    <property type="match status" value="1"/>
</dbReference>
<dbReference type="PANTHER" id="PTHR10357:SF179">
    <property type="entry name" value="NEUTRAL AND BASIC AMINO ACID TRANSPORT PROTEIN RBAT"/>
    <property type="match status" value="1"/>
</dbReference>
<dbReference type="Pfam" id="PF18962">
    <property type="entry name" value="Por_Secre_tail"/>
    <property type="match status" value="1"/>
</dbReference>
<feature type="signal peptide" evidence="4">
    <location>
        <begin position="1"/>
        <end position="27"/>
    </location>
</feature>
<dbReference type="PRINTS" id="PR00110">
    <property type="entry name" value="ALPHAAMYLASE"/>
</dbReference>
<dbReference type="InterPro" id="IPR045857">
    <property type="entry name" value="O16G_dom_2"/>
</dbReference>
<dbReference type="SMART" id="SM00089">
    <property type="entry name" value="PKD"/>
    <property type="match status" value="1"/>
</dbReference>
<dbReference type="GO" id="GO:0004556">
    <property type="term" value="F:alpha-amylase activity"/>
    <property type="evidence" value="ECO:0007669"/>
    <property type="project" value="InterPro"/>
</dbReference>
<dbReference type="KEGG" id="fat:DVK85_07720"/>
<dbReference type="OrthoDB" id="9806009at2"/>
<evidence type="ECO:0000256" key="3">
    <source>
        <dbReference type="RuleBase" id="RU003615"/>
    </source>
</evidence>
<evidence type="ECO:0000259" key="5">
    <source>
        <dbReference type="PROSITE" id="PS50093"/>
    </source>
</evidence>
<dbReference type="InterPro" id="IPR006046">
    <property type="entry name" value="Alpha_amylase"/>
</dbReference>
<comment type="similarity">
    <text evidence="1 3">Belongs to the glycosyl hydrolase 13 family.</text>
</comment>
<feature type="chain" id="PRO_5016913626" evidence="4">
    <location>
        <begin position="28"/>
        <end position="808"/>
    </location>
</feature>
<gene>
    <name evidence="6" type="ORF">DVK85_07720</name>
</gene>
<evidence type="ECO:0000256" key="1">
    <source>
        <dbReference type="ARBA" id="ARBA00008061"/>
    </source>
</evidence>
<dbReference type="InterPro" id="IPR006047">
    <property type="entry name" value="GH13_cat_dom"/>
</dbReference>
<dbReference type="NCBIfam" id="TIGR04183">
    <property type="entry name" value="Por_Secre_tail"/>
    <property type="match status" value="1"/>
</dbReference>
<dbReference type="InterPro" id="IPR022409">
    <property type="entry name" value="PKD/Chitinase_dom"/>
</dbReference>
<dbReference type="EMBL" id="CP031188">
    <property type="protein sequence ID" value="AXG74134.1"/>
    <property type="molecule type" value="Genomic_DNA"/>
</dbReference>
<dbReference type="GO" id="GO:0009313">
    <property type="term" value="P:oligosaccharide catabolic process"/>
    <property type="evidence" value="ECO:0007669"/>
    <property type="project" value="TreeGrafter"/>
</dbReference>
<dbReference type="InterPro" id="IPR014756">
    <property type="entry name" value="Ig_E-set"/>
</dbReference>
<protein>
    <submittedName>
        <fullName evidence="6">PKD domain-containing protein</fullName>
    </submittedName>
</protein>
<evidence type="ECO:0000256" key="2">
    <source>
        <dbReference type="ARBA" id="ARBA00022729"/>
    </source>
</evidence>
<dbReference type="PROSITE" id="PS50093">
    <property type="entry name" value="PKD"/>
    <property type="match status" value="1"/>
</dbReference>
<dbReference type="Gene3D" id="3.20.20.80">
    <property type="entry name" value="Glycosidases"/>
    <property type="match status" value="1"/>
</dbReference>
<dbReference type="InterPro" id="IPR000601">
    <property type="entry name" value="PKD_dom"/>
</dbReference>
<name>A0A345HC24_9FLAO</name>
<feature type="domain" description="PKD" evidence="5">
    <location>
        <begin position="137"/>
        <end position="223"/>
    </location>
</feature>
<dbReference type="GO" id="GO:0043169">
    <property type="term" value="F:cation binding"/>
    <property type="evidence" value="ECO:0007669"/>
    <property type="project" value="InterPro"/>
</dbReference>
<dbReference type="CDD" id="cd11316">
    <property type="entry name" value="AmyAc_bac2_AmyA"/>
    <property type="match status" value="1"/>
</dbReference>
<dbReference type="SUPFAM" id="SSF51445">
    <property type="entry name" value="(Trans)glycosidases"/>
    <property type="match status" value="1"/>
</dbReference>
<dbReference type="CDD" id="cd00146">
    <property type="entry name" value="PKD"/>
    <property type="match status" value="1"/>
</dbReference>
<dbReference type="Proteomes" id="UP000253951">
    <property type="component" value="Chromosome"/>
</dbReference>
<dbReference type="Pfam" id="PF16657">
    <property type="entry name" value="Malt_amylase_C"/>
    <property type="match status" value="1"/>
</dbReference>
<dbReference type="AlphaFoldDB" id="A0A345HC24"/>
<dbReference type="SUPFAM" id="SSF51011">
    <property type="entry name" value="Glycosyl hydrolase domain"/>
    <property type="match status" value="1"/>
</dbReference>
<dbReference type="InterPro" id="IPR013780">
    <property type="entry name" value="Glyco_hydro_b"/>
</dbReference>
<dbReference type="InterPro" id="IPR013783">
    <property type="entry name" value="Ig-like_fold"/>
</dbReference>
<keyword evidence="2 4" id="KW-0732">Signal</keyword>
<dbReference type="Gene3D" id="2.60.40.1180">
    <property type="entry name" value="Golgi alpha-mannosidase II"/>
    <property type="match status" value="1"/>
</dbReference>